<dbReference type="PANTHER" id="PTHR42684">
    <property type="entry name" value="ADENOSYLMETHIONINE-8-AMINO-7-OXONONANOATE AMINOTRANSFERASE"/>
    <property type="match status" value="1"/>
</dbReference>
<dbReference type="GO" id="GO:0004141">
    <property type="term" value="F:dethiobiotin synthase activity"/>
    <property type="evidence" value="ECO:0007669"/>
    <property type="project" value="TreeGrafter"/>
</dbReference>
<dbReference type="InterPro" id="IPR015422">
    <property type="entry name" value="PyrdxlP-dep_Trfase_small"/>
</dbReference>
<keyword evidence="4" id="KW-1185">Reference proteome</keyword>
<dbReference type="GO" id="GO:0005739">
    <property type="term" value="C:mitochondrion"/>
    <property type="evidence" value="ECO:0007669"/>
    <property type="project" value="TreeGrafter"/>
</dbReference>
<dbReference type="Proteomes" id="UP000243081">
    <property type="component" value="Unassembled WGS sequence"/>
</dbReference>
<dbReference type="EMBL" id="LUKN01003028">
    <property type="protein sequence ID" value="OAQ98139.1"/>
    <property type="molecule type" value="Genomic_DNA"/>
</dbReference>
<comment type="caution">
    <text evidence="3">The sequence shown here is derived from an EMBL/GenBank/DDBJ whole genome shotgun (WGS) entry which is preliminary data.</text>
</comment>
<keyword evidence="2" id="KW-0808">Transferase</keyword>
<evidence type="ECO:0000256" key="2">
    <source>
        <dbReference type="ARBA" id="ARBA00022679"/>
    </source>
</evidence>
<proteinExistence type="predicted"/>
<dbReference type="GO" id="GO:0009102">
    <property type="term" value="P:biotin biosynthetic process"/>
    <property type="evidence" value="ECO:0007669"/>
    <property type="project" value="TreeGrafter"/>
</dbReference>
<accession>A0A179I8Q1</accession>
<sequence length="248" mass="27155">MFTTLPQTNHDASDPLFQRTLVNVIRKSPHLFTDENGVSPRPEASKEWSGLPVLFDEVFTGLYRLGRFTPTTMASEDIFNVFRSPEKVDALLHGHSYTAHPIGCQVGIESLKAMQRMDRRGEWDWAKNQGWVAGSSTTSSSSGGDEVWSVWPLELVESLSRMERRVAGVWALGSVLAVHLKDEAGAGYSSNAALGLRGALARGEAGGSNGPWNIHSRVLGNVIYLMAGQTTTQEGVRQLSKMLVNSLR</sequence>
<organism evidence="3 4">
    <name type="scientific">Cordyceps confragosa</name>
    <name type="common">Lecanicillium lecanii</name>
    <dbReference type="NCBI Taxonomy" id="2714763"/>
    <lineage>
        <taxon>Eukaryota</taxon>
        <taxon>Fungi</taxon>
        <taxon>Dikarya</taxon>
        <taxon>Ascomycota</taxon>
        <taxon>Pezizomycotina</taxon>
        <taxon>Sordariomycetes</taxon>
        <taxon>Hypocreomycetidae</taxon>
        <taxon>Hypocreales</taxon>
        <taxon>Cordycipitaceae</taxon>
        <taxon>Akanthomyces</taxon>
    </lineage>
</organism>
<evidence type="ECO:0000313" key="3">
    <source>
        <dbReference type="EMBL" id="OAQ98139.1"/>
    </source>
</evidence>
<dbReference type="GO" id="GO:0004015">
    <property type="term" value="F:adenosylmethionine-8-amino-7-oxononanoate transaminase activity"/>
    <property type="evidence" value="ECO:0007669"/>
    <property type="project" value="TreeGrafter"/>
</dbReference>
<evidence type="ECO:0000256" key="1">
    <source>
        <dbReference type="ARBA" id="ARBA00022576"/>
    </source>
</evidence>
<gene>
    <name evidence="3" type="ORF">LLEC1_01963</name>
</gene>
<evidence type="ECO:0000313" key="4">
    <source>
        <dbReference type="Proteomes" id="UP000243081"/>
    </source>
</evidence>
<dbReference type="PANTHER" id="PTHR42684:SF3">
    <property type="entry name" value="ADENOSYLMETHIONINE-8-AMINO-7-OXONONANOATE AMINOTRANSFERASE"/>
    <property type="match status" value="1"/>
</dbReference>
<reference evidence="3 4" key="1">
    <citation type="submission" date="2016-03" db="EMBL/GenBank/DDBJ databases">
        <title>Fine-scale spatial genetic structure of a fungal parasite of coffee scale insects.</title>
        <authorList>
            <person name="Jackson D."/>
            <person name="Zemenick K.A."/>
            <person name="Malloure B."/>
            <person name="Quandt C.A."/>
            <person name="James T.Y."/>
        </authorList>
    </citation>
    <scope>NUCLEOTIDE SEQUENCE [LARGE SCALE GENOMIC DNA]</scope>
    <source>
        <strain evidence="3 4">UM487</strain>
    </source>
</reference>
<dbReference type="InterPro" id="IPR015424">
    <property type="entry name" value="PyrdxlP-dep_Trfase"/>
</dbReference>
<keyword evidence="1" id="KW-0032">Aminotransferase</keyword>
<name>A0A179I8Q1_CORDF</name>
<protein>
    <submittedName>
        <fullName evidence="3">Uncharacterized protein</fullName>
    </submittedName>
</protein>
<dbReference type="OrthoDB" id="425114at2759"/>
<dbReference type="AlphaFoldDB" id="A0A179I8Q1"/>
<dbReference type="SUPFAM" id="SSF53383">
    <property type="entry name" value="PLP-dependent transferases"/>
    <property type="match status" value="1"/>
</dbReference>
<dbReference type="Gene3D" id="3.90.1150.10">
    <property type="entry name" value="Aspartate Aminotransferase, domain 1"/>
    <property type="match status" value="1"/>
</dbReference>
<dbReference type="OMA" id="IYLMAGQ"/>